<accession>A0ABM7WIM1</accession>
<name>A0ABM7WIM1_9ACTN</name>
<dbReference type="EMBL" id="AP025564">
    <property type="protein sequence ID" value="BDE96149.1"/>
    <property type="molecule type" value="Genomic_DNA"/>
</dbReference>
<reference evidence="1 2" key="1">
    <citation type="submission" date="2022-01" db="EMBL/GenBank/DDBJ databases">
        <title>Novel bile acid biosynthetic pathways are enriched in the microbiome of centenarians.</title>
        <authorList>
            <person name="Sato Y."/>
            <person name="Atarashi K."/>
            <person name="Plichta R.D."/>
            <person name="Arai Y."/>
            <person name="Sasajima S."/>
            <person name="Kearney M.S."/>
            <person name="Suda W."/>
            <person name="Takeshita K."/>
            <person name="Sasaki T."/>
            <person name="Okamoto S."/>
            <person name="Skelly N.A."/>
            <person name="Okamura Y."/>
            <person name="Vlamakis H."/>
            <person name="Li Y."/>
            <person name="Tanoue T."/>
            <person name="Takei H."/>
            <person name="Nittono H."/>
            <person name="Narushima S."/>
            <person name="Irie J."/>
            <person name="Itoh H."/>
            <person name="Moriya K."/>
            <person name="Sugiura Y."/>
            <person name="Suematsu M."/>
            <person name="Moritoki N."/>
            <person name="Shibata S."/>
            <person name="Littman R.D."/>
            <person name="Fischbach A.M."/>
            <person name="Uwamino Y."/>
            <person name="Inoue T."/>
            <person name="Honda A."/>
            <person name="Hattori M."/>
            <person name="Murai T."/>
            <person name="Xavier J.R."/>
            <person name="Hirose N."/>
            <person name="Honda K."/>
        </authorList>
    </citation>
    <scope>NUCLEOTIDE SEQUENCE [LARGE SCALE GENOMIC DNA]</scope>
    <source>
        <strain evidence="1 2">CE91-St30</strain>
    </source>
</reference>
<evidence type="ECO:0000313" key="2">
    <source>
        <dbReference type="Proteomes" id="UP001320544"/>
    </source>
</evidence>
<organism evidence="1 2">
    <name type="scientific">Raoultibacter timonensis</name>
    <dbReference type="NCBI Taxonomy" id="1907662"/>
    <lineage>
        <taxon>Bacteria</taxon>
        <taxon>Bacillati</taxon>
        <taxon>Actinomycetota</taxon>
        <taxon>Coriobacteriia</taxon>
        <taxon>Eggerthellales</taxon>
        <taxon>Eggerthellaceae</taxon>
        <taxon>Raoultibacter</taxon>
    </lineage>
</organism>
<dbReference type="InterPro" id="IPR009351">
    <property type="entry name" value="AlkZ-like"/>
</dbReference>
<sequence>MDTVEASAARNHRLRAHHLDGRVLLGRVEEVVGACGVQNSPPGAWETALWNRVENCTLGAIREALYERKSLLQAWSYRGAPVVFPTDQSDVFLGSLIARAGEGPWIYTSGITGALDHLQMPFDDLFNRTKAAVGYLDGHTVRSKEALDATIAELIERDLPSDRKARWRDPSMYGDPERQTVGQAAVSFLLRPCSFSSLVVFGERQESSPTFTSFENWIGHAPDRIPDADRELVRRFVHCYGPTTLDSLRAWLGSSRKQARRLWEAASEEMEPVRFEGKTCFALSSDRESLLDASDCTARLLLLGVHDPYLDLRDRNVILQDRSLQKLVWKYVGNPGAILDGGKVVGIWKTKAIKGKIDVSMTLWDDTPHVKRKQLVALAEQYAAFRSLELRNFQLG</sequence>
<dbReference type="RefSeq" id="WP_244412446.1">
    <property type="nucleotide sequence ID" value="NZ_AP025564.1"/>
</dbReference>
<keyword evidence="2" id="KW-1185">Reference proteome</keyword>
<evidence type="ECO:0008006" key="3">
    <source>
        <dbReference type="Google" id="ProtNLM"/>
    </source>
</evidence>
<protein>
    <recommendedName>
        <fullName evidence="3">Winged helix DNA-binding protein</fullName>
    </recommendedName>
</protein>
<evidence type="ECO:0000313" key="1">
    <source>
        <dbReference type="EMBL" id="BDE96149.1"/>
    </source>
</evidence>
<gene>
    <name evidence="1" type="ORF">CE91St30_14820</name>
</gene>
<dbReference type="PANTHER" id="PTHR38479">
    <property type="entry name" value="LMO0824 PROTEIN"/>
    <property type="match status" value="1"/>
</dbReference>
<proteinExistence type="predicted"/>
<dbReference type="Pfam" id="PF06224">
    <property type="entry name" value="AlkZ-like"/>
    <property type="match status" value="1"/>
</dbReference>
<dbReference type="Proteomes" id="UP001320544">
    <property type="component" value="Chromosome"/>
</dbReference>
<dbReference type="PANTHER" id="PTHR38479:SF2">
    <property type="entry name" value="WINGED HELIX DNA-BINDING DOMAIN-CONTAINING PROTEIN"/>
    <property type="match status" value="1"/>
</dbReference>